<evidence type="ECO:0000259" key="3">
    <source>
        <dbReference type="Pfam" id="PF00685"/>
    </source>
</evidence>
<keyword evidence="5" id="KW-1185">Reference proteome</keyword>
<keyword evidence="2" id="KW-0325">Glycoprotein</keyword>
<keyword evidence="1" id="KW-0808">Transferase</keyword>
<name>A0ABT7PGS4_9BACT</name>
<dbReference type="PANTHER" id="PTHR10605:SF56">
    <property type="entry name" value="BIFUNCTIONAL HEPARAN SULFATE N-DEACETYLASE_N-SULFOTRANSFERASE"/>
    <property type="match status" value="1"/>
</dbReference>
<sequence length="256" mass="29705">MTTAPIIQPFAVIVGAQKGGTSTLFSTLAKHPLIEIPRDRSTGKVFKEINFFNDHFARGAAWYLGHFSAIDKVALDASPNYFCDPLAHQRLFELMPEARLIVSLRNPIDRAFSQFNHYRQMLPGTLHWDWRRPGKSFAENVRAEVKMPFPHWQGLIGRGMYAAQLRSLLQFFRRDQLHVIALEQWCVEPNAETCRLLKFLGLPEAELELQTCHVREYGSEQIDDFTRNQLWRLYQPQLNELVDLVGIDHLDRLWGF</sequence>
<reference evidence="4 5" key="1">
    <citation type="submission" date="2023-06" db="EMBL/GenBank/DDBJ databases">
        <title>Roseiconus lacunae JC819 isolated from Gulf of Mannar region, Tamil Nadu.</title>
        <authorList>
            <person name="Pk S."/>
            <person name="Ch S."/>
            <person name="Ch V.R."/>
        </authorList>
    </citation>
    <scope>NUCLEOTIDE SEQUENCE [LARGE SCALE GENOMIC DNA]</scope>
    <source>
        <strain evidence="4 5">JC819</strain>
    </source>
</reference>
<evidence type="ECO:0000256" key="1">
    <source>
        <dbReference type="ARBA" id="ARBA00022679"/>
    </source>
</evidence>
<dbReference type="EMBL" id="JASZZN010000005">
    <property type="protein sequence ID" value="MDM4015446.1"/>
    <property type="molecule type" value="Genomic_DNA"/>
</dbReference>
<dbReference type="InterPro" id="IPR000863">
    <property type="entry name" value="Sulfotransferase_dom"/>
</dbReference>
<proteinExistence type="predicted"/>
<dbReference type="InterPro" id="IPR027417">
    <property type="entry name" value="P-loop_NTPase"/>
</dbReference>
<dbReference type="Proteomes" id="UP001239462">
    <property type="component" value="Unassembled WGS sequence"/>
</dbReference>
<dbReference type="InterPro" id="IPR037359">
    <property type="entry name" value="NST/OST"/>
</dbReference>
<dbReference type="RefSeq" id="WP_289162941.1">
    <property type="nucleotide sequence ID" value="NZ_JASZZN010000005.1"/>
</dbReference>
<evidence type="ECO:0000313" key="4">
    <source>
        <dbReference type="EMBL" id="MDM4015446.1"/>
    </source>
</evidence>
<dbReference type="SUPFAM" id="SSF52540">
    <property type="entry name" value="P-loop containing nucleoside triphosphate hydrolases"/>
    <property type="match status" value="1"/>
</dbReference>
<dbReference type="Gene3D" id="3.40.50.300">
    <property type="entry name" value="P-loop containing nucleotide triphosphate hydrolases"/>
    <property type="match status" value="1"/>
</dbReference>
<dbReference type="PANTHER" id="PTHR10605">
    <property type="entry name" value="HEPARAN SULFATE SULFOTRANSFERASE"/>
    <property type="match status" value="1"/>
</dbReference>
<accession>A0ABT7PGS4</accession>
<dbReference type="Pfam" id="PF00685">
    <property type="entry name" value="Sulfotransfer_1"/>
    <property type="match status" value="1"/>
</dbReference>
<protein>
    <submittedName>
        <fullName evidence="4">Sulfotransferase</fullName>
    </submittedName>
</protein>
<evidence type="ECO:0000256" key="2">
    <source>
        <dbReference type="ARBA" id="ARBA00023180"/>
    </source>
</evidence>
<organism evidence="4 5">
    <name type="scientific">Roseiconus lacunae</name>
    <dbReference type="NCBI Taxonomy" id="2605694"/>
    <lineage>
        <taxon>Bacteria</taxon>
        <taxon>Pseudomonadati</taxon>
        <taxon>Planctomycetota</taxon>
        <taxon>Planctomycetia</taxon>
        <taxon>Pirellulales</taxon>
        <taxon>Pirellulaceae</taxon>
        <taxon>Roseiconus</taxon>
    </lineage>
</organism>
<evidence type="ECO:0000313" key="5">
    <source>
        <dbReference type="Proteomes" id="UP001239462"/>
    </source>
</evidence>
<gene>
    <name evidence="4" type="ORF">QTN89_08410</name>
</gene>
<feature type="domain" description="Sulfotransferase" evidence="3">
    <location>
        <begin position="12"/>
        <end position="210"/>
    </location>
</feature>
<comment type="caution">
    <text evidence="4">The sequence shown here is derived from an EMBL/GenBank/DDBJ whole genome shotgun (WGS) entry which is preliminary data.</text>
</comment>